<evidence type="ECO:0008006" key="3">
    <source>
        <dbReference type="Google" id="ProtNLM"/>
    </source>
</evidence>
<name>A0A024JSW9_9MYCO</name>
<gene>
    <name evidence="2" type="ORF">BN973_01288</name>
</gene>
<dbReference type="eggNOG" id="ENOG5031R2W">
    <property type="taxonomic scope" value="Bacteria"/>
</dbReference>
<proteinExistence type="predicted"/>
<dbReference type="PROSITE" id="PS51257">
    <property type="entry name" value="PROKAR_LIPOPROTEIN"/>
    <property type="match status" value="1"/>
</dbReference>
<protein>
    <recommendedName>
        <fullName evidence="3">DUF3298 domain-containing protein</fullName>
    </recommendedName>
</protein>
<sequence length="250" mass="26624" precursor="true">MPGSRLAVAVASILLACGCHSPNHNADSPAASTTPIPNRLCSDVHGRWDGKRCKVSNDLNGAHLEVTAAYPSDLVDNPPAGPVLTSFVRKFFAHYGETDTNGNGNANLASQVLTHAGTTKTVVFQSDWYFSNMPHPSAAITTFTFDSKRQLQLTDLLCPGVDPLTAIPPIARPYVERALDGSPYQVEQFEPDRPEGALVDNYDAWALDGDDLVLYLPAERGPGGISPGAVEPRIPLAQLAPILRGKGCPA</sequence>
<dbReference type="Proteomes" id="UP000028880">
    <property type="component" value="Unassembled WGS sequence"/>
</dbReference>
<feature type="chain" id="PRO_5001530625" description="DUF3298 domain-containing protein" evidence="1">
    <location>
        <begin position="27"/>
        <end position="250"/>
    </location>
</feature>
<dbReference type="HOGENOM" id="CLU_089979_0_0_11"/>
<reference evidence="2" key="1">
    <citation type="journal article" date="2014" name="Genome Announc.">
        <title>Draft Genome Sequence of Mycobacterium triplex DSM 44626.</title>
        <authorList>
            <person name="Sassi M."/>
            <person name="Croce O."/>
            <person name="Robert C."/>
            <person name="Raoult D."/>
            <person name="Drancourt M."/>
        </authorList>
    </citation>
    <scope>NUCLEOTIDE SEQUENCE [LARGE SCALE GENOMIC DNA]</scope>
    <source>
        <strain evidence="2">DSM 44626</strain>
    </source>
</reference>
<dbReference type="Gene3D" id="3.30.565.40">
    <property type="entry name" value="Fervidobacterium nodosum Rt17-B1 like"/>
    <property type="match status" value="1"/>
</dbReference>
<evidence type="ECO:0000313" key="2">
    <source>
        <dbReference type="EMBL" id="CDO86940.1"/>
    </source>
</evidence>
<keyword evidence="1" id="KW-0732">Signal</keyword>
<evidence type="ECO:0000256" key="1">
    <source>
        <dbReference type="SAM" id="SignalP"/>
    </source>
</evidence>
<organism evidence="2">
    <name type="scientific">Mycobacterium triplex</name>
    <dbReference type="NCBI Taxonomy" id="47839"/>
    <lineage>
        <taxon>Bacteria</taxon>
        <taxon>Bacillati</taxon>
        <taxon>Actinomycetota</taxon>
        <taxon>Actinomycetes</taxon>
        <taxon>Mycobacteriales</taxon>
        <taxon>Mycobacteriaceae</taxon>
        <taxon>Mycobacterium</taxon>
        <taxon>Mycobacterium simiae complex</taxon>
    </lineage>
</organism>
<dbReference type="AlphaFoldDB" id="A0A024JSW9"/>
<accession>A0A024JSW9</accession>
<reference evidence="2" key="2">
    <citation type="submission" date="2014-04" db="EMBL/GenBank/DDBJ databases">
        <authorList>
            <person name="Urmite Genomes U."/>
        </authorList>
    </citation>
    <scope>NUCLEOTIDE SEQUENCE</scope>
    <source>
        <strain evidence="2">DSM 44626</strain>
    </source>
</reference>
<dbReference type="EMBL" id="HG964446">
    <property type="protein sequence ID" value="CDO86940.1"/>
    <property type="molecule type" value="Genomic_DNA"/>
</dbReference>
<feature type="signal peptide" evidence="1">
    <location>
        <begin position="1"/>
        <end position="26"/>
    </location>
</feature>